<feature type="transmembrane region" description="Helical" evidence="2">
    <location>
        <begin position="452"/>
        <end position="473"/>
    </location>
</feature>
<gene>
    <name evidence="4" type="ORF">GCT13_23950</name>
</gene>
<keyword evidence="4" id="KW-0808">Transferase</keyword>
<dbReference type="GO" id="GO:0016020">
    <property type="term" value="C:membrane"/>
    <property type="evidence" value="ECO:0007669"/>
    <property type="project" value="TreeGrafter"/>
</dbReference>
<evidence type="ECO:0000259" key="3">
    <source>
        <dbReference type="Pfam" id="PF01757"/>
    </source>
</evidence>
<feature type="transmembrane region" description="Helical" evidence="2">
    <location>
        <begin position="298"/>
        <end position="319"/>
    </location>
</feature>
<protein>
    <submittedName>
        <fullName evidence="4">Acyltransferase family protein</fullName>
    </submittedName>
</protein>
<accession>A0A7X1NE39</accession>
<feature type="domain" description="Acyltransferase 3" evidence="3">
    <location>
        <begin position="153"/>
        <end position="497"/>
    </location>
</feature>
<feature type="transmembrane region" description="Helical" evidence="2">
    <location>
        <begin position="161"/>
        <end position="181"/>
    </location>
</feature>
<dbReference type="AlphaFoldDB" id="A0A7X1NE39"/>
<sequence>MPNRHGASAPCASCGTSCRSAFARRAHVRPSTPACPQARRRRPRAPANPSHASKPPRRRPCHCRSGPAPLRPKRANNGRHRCGGAHRFLRHGRAQWQQSLDIRPCTNRCSDVAGSRPWSPPGRRIMSQWIVNTGQSLPGRHYGAVMRKHATIDSFEGARGLAALLVALYHFGLFNSFGLTYPGFIRYGYLFVDLFFVLSGFVICSSYESRLSDGADFWTFVIRRFGRLFPLLVFSTLIYVLLPNAYVLAKQILVAFGHQGMFRNPGVFDYTMPSAAEILTTLTMTHGLGMFDHAILNYASWSISAEFYTYLLFAGMCIALPPRARLVAMAMLSVLAYAVTCWASIAWHDCIAKTRCLDVTYDFGFARCIASFFMGCAAFHVSRYAAAHANRLQGIALAATVAVFACLADAPAIALLLPLVFALLILSLSSDRGWAASLLKTRAAQMLGQRSYSIYLMHPPLICAFGYVVRGAWRPAMGAAVLLAYVLALIAVSGLTYRFIEVPARDAFNRWAARLRTPQSAEYFARQD</sequence>
<dbReference type="InterPro" id="IPR050879">
    <property type="entry name" value="Acyltransferase_3"/>
</dbReference>
<feature type="transmembrane region" description="Helical" evidence="2">
    <location>
        <begin position="419"/>
        <end position="440"/>
    </location>
</feature>
<keyword evidence="5" id="KW-1185">Reference proteome</keyword>
<comment type="caution">
    <text evidence="4">The sequence shown here is derived from an EMBL/GenBank/DDBJ whole genome shotgun (WGS) entry which is preliminary data.</text>
</comment>
<feature type="transmembrane region" description="Helical" evidence="2">
    <location>
        <begin position="326"/>
        <end position="347"/>
    </location>
</feature>
<dbReference type="PANTHER" id="PTHR23028:SF131">
    <property type="entry name" value="BLR2367 PROTEIN"/>
    <property type="match status" value="1"/>
</dbReference>
<feature type="region of interest" description="Disordered" evidence="1">
    <location>
        <begin position="25"/>
        <end position="79"/>
    </location>
</feature>
<dbReference type="Proteomes" id="UP000484381">
    <property type="component" value="Unassembled WGS sequence"/>
</dbReference>
<evidence type="ECO:0000256" key="2">
    <source>
        <dbReference type="SAM" id="Phobius"/>
    </source>
</evidence>
<evidence type="ECO:0000256" key="1">
    <source>
        <dbReference type="SAM" id="MobiDB-lite"/>
    </source>
</evidence>
<feature type="transmembrane region" description="Helical" evidence="2">
    <location>
        <begin position="187"/>
        <end position="207"/>
    </location>
</feature>
<keyword evidence="4" id="KW-0012">Acyltransferase</keyword>
<feature type="transmembrane region" description="Helical" evidence="2">
    <location>
        <begin position="228"/>
        <end position="249"/>
    </location>
</feature>
<name>A0A7X1NE39_9BURK</name>
<dbReference type="GO" id="GO:0000271">
    <property type="term" value="P:polysaccharide biosynthetic process"/>
    <property type="evidence" value="ECO:0007669"/>
    <property type="project" value="TreeGrafter"/>
</dbReference>
<feature type="transmembrane region" description="Helical" evidence="2">
    <location>
        <begin position="359"/>
        <end position="382"/>
    </location>
</feature>
<proteinExistence type="predicted"/>
<dbReference type="PANTHER" id="PTHR23028">
    <property type="entry name" value="ACETYLTRANSFERASE"/>
    <property type="match status" value="1"/>
</dbReference>
<keyword evidence="2" id="KW-0472">Membrane</keyword>
<evidence type="ECO:0000313" key="5">
    <source>
        <dbReference type="Proteomes" id="UP000484381"/>
    </source>
</evidence>
<evidence type="ECO:0000313" key="4">
    <source>
        <dbReference type="EMBL" id="MPW19866.1"/>
    </source>
</evidence>
<dbReference type="EMBL" id="WHNP01000023">
    <property type="protein sequence ID" value="MPW19866.1"/>
    <property type="molecule type" value="Genomic_DNA"/>
</dbReference>
<dbReference type="GO" id="GO:0016747">
    <property type="term" value="F:acyltransferase activity, transferring groups other than amino-acyl groups"/>
    <property type="evidence" value="ECO:0007669"/>
    <property type="project" value="InterPro"/>
</dbReference>
<reference evidence="4 5" key="1">
    <citation type="submission" date="2019-10" db="EMBL/GenBank/DDBJ databases">
        <title>Paraburkholderia sp. isolated from nodules of Mimosa pudica from Brazilian Atlantic Forest soils.</title>
        <authorList>
            <person name="Paulitsch F."/>
            <person name="Hungria M."/>
            <person name="Dall'Agnol R."/>
        </authorList>
    </citation>
    <scope>NUCLEOTIDE SEQUENCE [LARGE SCALE GENOMIC DNA]</scope>
    <source>
        <strain evidence="4 5">CNPSo 3157</strain>
    </source>
</reference>
<dbReference type="Pfam" id="PF01757">
    <property type="entry name" value="Acyl_transf_3"/>
    <property type="match status" value="1"/>
</dbReference>
<dbReference type="InterPro" id="IPR002656">
    <property type="entry name" value="Acyl_transf_3_dom"/>
</dbReference>
<keyword evidence="2" id="KW-1133">Transmembrane helix</keyword>
<organism evidence="4 5">
    <name type="scientific">Paraburkholderia franconis</name>
    <dbReference type="NCBI Taxonomy" id="2654983"/>
    <lineage>
        <taxon>Bacteria</taxon>
        <taxon>Pseudomonadati</taxon>
        <taxon>Pseudomonadota</taxon>
        <taxon>Betaproteobacteria</taxon>
        <taxon>Burkholderiales</taxon>
        <taxon>Burkholderiaceae</taxon>
        <taxon>Paraburkholderia</taxon>
    </lineage>
</organism>
<feature type="transmembrane region" description="Helical" evidence="2">
    <location>
        <begin position="479"/>
        <end position="500"/>
    </location>
</feature>
<keyword evidence="2" id="KW-0812">Transmembrane</keyword>
<feature type="transmembrane region" description="Helical" evidence="2">
    <location>
        <begin position="394"/>
        <end position="413"/>
    </location>
</feature>